<dbReference type="InterPro" id="IPR053853">
    <property type="entry name" value="FitA-like_RHH"/>
</dbReference>
<organism evidence="2 3">
    <name type="scientific">Massilia polaris</name>
    <dbReference type="NCBI Taxonomy" id="2728846"/>
    <lineage>
        <taxon>Bacteria</taxon>
        <taxon>Pseudomonadati</taxon>
        <taxon>Pseudomonadota</taxon>
        <taxon>Betaproteobacteria</taxon>
        <taxon>Burkholderiales</taxon>
        <taxon>Oxalobacteraceae</taxon>
        <taxon>Telluria group</taxon>
        <taxon>Massilia</taxon>
    </lineage>
</organism>
<evidence type="ECO:0000313" key="2">
    <source>
        <dbReference type="EMBL" id="NML61794.1"/>
    </source>
</evidence>
<dbReference type="AlphaFoldDB" id="A0A848HKN7"/>
<accession>A0A848HKN7</accession>
<proteinExistence type="predicted"/>
<dbReference type="SUPFAM" id="SSF47598">
    <property type="entry name" value="Ribbon-helix-helix"/>
    <property type="match status" value="1"/>
</dbReference>
<comment type="caution">
    <text evidence="2">The sequence shown here is derived from an EMBL/GenBank/DDBJ whole genome shotgun (WGS) entry which is preliminary data.</text>
</comment>
<keyword evidence="3" id="KW-1185">Reference proteome</keyword>
<evidence type="ECO:0000259" key="1">
    <source>
        <dbReference type="Pfam" id="PF22513"/>
    </source>
</evidence>
<dbReference type="EMBL" id="JABBGG010000006">
    <property type="protein sequence ID" value="NML61794.1"/>
    <property type="molecule type" value="Genomic_DNA"/>
</dbReference>
<dbReference type="InterPro" id="IPR010985">
    <property type="entry name" value="Ribbon_hlx_hlx"/>
</dbReference>
<dbReference type="RefSeq" id="WP_169466102.1">
    <property type="nucleotide sequence ID" value="NZ_JABBGG010000006.1"/>
</dbReference>
<dbReference type="Gene3D" id="1.10.1220.10">
    <property type="entry name" value="Met repressor-like"/>
    <property type="match status" value="1"/>
</dbReference>
<protein>
    <submittedName>
        <fullName evidence="2">Arc family DNA-binding protein</fullName>
    </submittedName>
</protein>
<gene>
    <name evidence="2" type="ORF">HHL21_12025</name>
</gene>
<dbReference type="GO" id="GO:0003677">
    <property type="term" value="F:DNA binding"/>
    <property type="evidence" value="ECO:0007669"/>
    <property type="project" value="UniProtKB-KW"/>
</dbReference>
<dbReference type="InterPro" id="IPR013321">
    <property type="entry name" value="Arc_rbn_hlx_hlx"/>
</dbReference>
<sequence length="61" mass="6582">MDSPTRAAQAGEKYILRFDAGLKAKLKARAAQNRRSLNAELLLLIESGLAATEMPADKPQA</sequence>
<reference evidence="2 3" key="1">
    <citation type="submission" date="2020-04" db="EMBL/GenBank/DDBJ databases">
        <title>Massilia sp. RP-1-19 isolated from soil.</title>
        <authorList>
            <person name="Dahal R.H."/>
        </authorList>
    </citation>
    <scope>NUCLEOTIDE SEQUENCE [LARGE SCALE GENOMIC DNA]</scope>
    <source>
        <strain evidence="2 3">RP-1-19</strain>
    </source>
</reference>
<dbReference type="Proteomes" id="UP000583752">
    <property type="component" value="Unassembled WGS sequence"/>
</dbReference>
<name>A0A848HKN7_9BURK</name>
<keyword evidence="2" id="KW-0238">DNA-binding</keyword>
<dbReference type="Pfam" id="PF22513">
    <property type="entry name" value="FitA-like_RHH"/>
    <property type="match status" value="1"/>
</dbReference>
<evidence type="ECO:0000313" key="3">
    <source>
        <dbReference type="Proteomes" id="UP000583752"/>
    </source>
</evidence>
<dbReference type="GO" id="GO:0006355">
    <property type="term" value="P:regulation of DNA-templated transcription"/>
    <property type="evidence" value="ECO:0007669"/>
    <property type="project" value="InterPro"/>
</dbReference>
<feature type="domain" description="Antitoxin FitA-like ribbon-helix-helix" evidence="1">
    <location>
        <begin position="19"/>
        <end position="46"/>
    </location>
</feature>